<dbReference type="InterPro" id="IPR011257">
    <property type="entry name" value="DNA_glycosylase"/>
</dbReference>
<dbReference type="PIRSF" id="PIRSF001435">
    <property type="entry name" value="Nth"/>
    <property type="match status" value="1"/>
</dbReference>
<proteinExistence type="predicted"/>
<keyword evidence="8" id="KW-0540">Nuclease</keyword>
<feature type="domain" description="HhH-GPD" evidence="7">
    <location>
        <begin position="42"/>
        <end position="203"/>
    </location>
</feature>
<evidence type="ECO:0000256" key="6">
    <source>
        <dbReference type="SAM" id="MobiDB-lite"/>
    </source>
</evidence>
<organism evidence="8 9">
    <name type="scientific">Shinella yambaruensis</name>
    <dbReference type="NCBI Taxonomy" id="415996"/>
    <lineage>
        <taxon>Bacteria</taxon>
        <taxon>Pseudomonadati</taxon>
        <taxon>Pseudomonadota</taxon>
        <taxon>Alphaproteobacteria</taxon>
        <taxon>Hyphomicrobiales</taxon>
        <taxon>Rhizobiaceae</taxon>
        <taxon>Shinella</taxon>
    </lineage>
</organism>
<keyword evidence="9" id="KW-1185">Reference proteome</keyword>
<protein>
    <submittedName>
        <fullName evidence="8">Endonuclease III</fullName>
    </submittedName>
</protein>
<dbReference type="Gene3D" id="1.10.340.30">
    <property type="entry name" value="Hypothetical protein, domain 2"/>
    <property type="match status" value="1"/>
</dbReference>
<evidence type="ECO:0000313" key="8">
    <source>
        <dbReference type="EMBL" id="GLR54272.1"/>
    </source>
</evidence>
<evidence type="ECO:0000256" key="5">
    <source>
        <dbReference type="ARBA" id="ARBA00023295"/>
    </source>
</evidence>
<feature type="region of interest" description="Disordered" evidence="6">
    <location>
        <begin position="228"/>
        <end position="255"/>
    </location>
</feature>
<dbReference type="GO" id="GO:0004519">
    <property type="term" value="F:endonuclease activity"/>
    <property type="evidence" value="ECO:0007669"/>
    <property type="project" value="UniProtKB-KW"/>
</dbReference>
<sequence>MVFDFGAIADMAWVREQLRFFFGRPDRVCARTPIGQLVKSSISNRTLDEVSLAAYQRLVEAYPEWPALAAASTGDVEALIGDVAFPDVKARHLGDALRVIGACYPDFDLDFLGRLGVAEALAWLERLPGVGRKVSASTLNFSTLDMPAFVVDTHVLRVLGRYGFVRNKADTRTAYDAVMAAAPRWSAAELAELHILMKRLGQTICRHGRARCPDCPIRRRCKAAATSARRPVGLRGRNMDHRQGPAREQRGGWKE</sequence>
<dbReference type="PANTHER" id="PTHR43286">
    <property type="entry name" value="ENDONUCLEASE III-LIKE PROTEIN 1"/>
    <property type="match status" value="1"/>
</dbReference>
<evidence type="ECO:0000256" key="2">
    <source>
        <dbReference type="ARBA" id="ARBA00022801"/>
    </source>
</evidence>
<dbReference type="Gene3D" id="1.10.1670.10">
    <property type="entry name" value="Helix-hairpin-Helix base-excision DNA repair enzymes (C-terminal)"/>
    <property type="match status" value="1"/>
</dbReference>
<dbReference type="Proteomes" id="UP001156702">
    <property type="component" value="Unassembled WGS sequence"/>
</dbReference>
<keyword evidence="8" id="KW-0255">Endonuclease</keyword>
<accession>A0ABQ5ZRC8</accession>
<keyword evidence="3" id="KW-0234">DNA repair</keyword>
<reference evidence="9" key="1">
    <citation type="journal article" date="2019" name="Int. J. Syst. Evol. Microbiol.">
        <title>The Global Catalogue of Microorganisms (GCM) 10K type strain sequencing project: providing services to taxonomists for standard genome sequencing and annotation.</title>
        <authorList>
            <consortium name="The Broad Institute Genomics Platform"/>
            <consortium name="The Broad Institute Genome Sequencing Center for Infectious Disease"/>
            <person name="Wu L."/>
            <person name="Ma J."/>
        </authorList>
    </citation>
    <scope>NUCLEOTIDE SEQUENCE [LARGE SCALE GENOMIC DNA]</scope>
    <source>
        <strain evidence="9">NBRC 102122</strain>
    </source>
</reference>
<dbReference type="EMBL" id="BSOP01000049">
    <property type="protein sequence ID" value="GLR54272.1"/>
    <property type="molecule type" value="Genomic_DNA"/>
</dbReference>
<gene>
    <name evidence="8" type="ORF">GCM10007923_54890</name>
</gene>
<keyword evidence="5" id="KW-0326">Glycosidase</keyword>
<evidence type="ECO:0000256" key="4">
    <source>
        <dbReference type="ARBA" id="ARBA00023239"/>
    </source>
</evidence>
<dbReference type="InterPro" id="IPR003265">
    <property type="entry name" value="HhH-GPD_domain"/>
</dbReference>
<evidence type="ECO:0000256" key="3">
    <source>
        <dbReference type="ARBA" id="ARBA00023204"/>
    </source>
</evidence>
<dbReference type="CDD" id="cd00056">
    <property type="entry name" value="ENDO3c"/>
    <property type="match status" value="1"/>
</dbReference>
<keyword evidence="4" id="KW-0456">Lyase</keyword>
<dbReference type="PANTHER" id="PTHR43286:SF1">
    <property type="entry name" value="ENDONUCLEASE III-LIKE PROTEIN 1"/>
    <property type="match status" value="1"/>
</dbReference>
<dbReference type="SUPFAM" id="SSF48150">
    <property type="entry name" value="DNA-glycosylase"/>
    <property type="match status" value="1"/>
</dbReference>
<keyword evidence="1" id="KW-0227">DNA damage</keyword>
<dbReference type="SMART" id="SM00478">
    <property type="entry name" value="ENDO3c"/>
    <property type="match status" value="1"/>
</dbReference>
<keyword evidence="2" id="KW-0378">Hydrolase</keyword>
<feature type="compositionally biased region" description="Basic and acidic residues" evidence="6">
    <location>
        <begin position="237"/>
        <end position="255"/>
    </location>
</feature>
<name>A0ABQ5ZRC8_9HYPH</name>
<evidence type="ECO:0000259" key="7">
    <source>
        <dbReference type="SMART" id="SM00478"/>
    </source>
</evidence>
<dbReference type="Pfam" id="PF00730">
    <property type="entry name" value="HhH-GPD"/>
    <property type="match status" value="1"/>
</dbReference>
<comment type="caution">
    <text evidence="8">The sequence shown here is derived from an EMBL/GenBank/DDBJ whole genome shotgun (WGS) entry which is preliminary data.</text>
</comment>
<dbReference type="InterPro" id="IPR023170">
    <property type="entry name" value="HhH_base_excis_C"/>
</dbReference>
<evidence type="ECO:0000313" key="9">
    <source>
        <dbReference type="Proteomes" id="UP001156702"/>
    </source>
</evidence>
<evidence type="ECO:0000256" key="1">
    <source>
        <dbReference type="ARBA" id="ARBA00022763"/>
    </source>
</evidence>